<evidence type="ECO:0000259" key="2">
    <source>
        <dbReference type="Pfam" id="PF18902"/>
    </source>
</evidence>
<proteinExistence type="predicted"/>
<dbReference type="Pfam" id="PF18902">
    <property type="entry name" value="DUF5658"/>
    <property type="match status" value="1"/>
</dbReference>
<evidence type="ECO:0000256" key="1">
    <source>
        <dbReference type="SAM" id="Phobius"/>
    </source>
</evidence>
<dbReference type="RefSeq" id="WP_092659475.1">
    <property type="nucleotide sequence ID" value="NZ_FOCX01000007.1"/>
</dbReference>
<keyword evidence="1" id="KW-0472">Membrane</keyword>
<dbReference type="EMBL" id="FOCX01000007">
    <property type="protein sequence ID" value="SEO03133.1"/>
    <property type="molecule type" value="Genomic_DNA"/>
</dbReference>
<feature type="transmembrane region" description="Helical" evidence="1">
    <location>
        <begin position="66"/>
        <end position="86"/>
    </location>
</feature>
<evidence type="ECO:0000313" key="4">
    <source>
        <dbReference type="Proteomes" id="UP000198775"/>
    </source>
</evidence>
<keyword evidence="1" id="KW-1133">Transmembrane helix</keyword>
<dbReference type="InterPro" id="IPR043717">
    <property type="entry name" value="DUF5658"/>
</dbReference>
<feature type="transmembrane region" description="Helical" evidence="1">
    <location>
        <begin position="20"/>
        <end position="45"/>
    </location>
</feature>
<name>A0A1H8LDI6_9EURY</name>
<feature type="domain" description="DUF5658" evidence="2">
    <location>
        <begin position="27"/>
        <end position="117"/>
    </location>
</feature>
<sequence length="122" mass="13078">MSISSLETGLPAFGLEKPGYVESVFALVFVWGFGDAVSTLIALAFTGDVGMEANPFVRQLLAHHPLLMLAMKAAVALIVGVTLLTYRDTIERVPLWRSWILSVTGLGTLIVVTNVYVGLSAL</sequence>
<keyword evidence="4" id="KW-1185">Reference proteome</keyword>
<keyword evidence="1" id="KW-0812">Transmembrane</keyword>
<reference evidence="4" key="1">
    <citation type="submission" date="2016-10" db="EMBL/GenBank/DDBJ databases">
        <authorList>
            <person name="Varghese N."/>
            <person name="Submissions S."/>
        </authorList>
    </citation>
    <scope>NUCLEOTIDE SEQUENCE [LARGE SCALE GENOMIC DNA]</scope>
    <source>
        <strain evidence="4">IBRC-M 10043</strain>
    </source>
</reference>
<accession>A0A1H8LDI6</accession>
<protein>
    <recommendedName>
        <fullName evidence="2">DUF5658 domain-containing protein</fullName>
    </recommendedName>
</protein>
<gene>
    <name evidence="3" type="ORF">SAMN05216388_100798</name>
</gene>
<dbReference type="AlphaFoldDB" id="A0A1H8LDI6"/>
<feature type="transmembrane region" description="Helical" evidence="1">
    <location>
        <begin position="98"/>
        <end position="119"/>
    </location>
</feature>
<dbReference type="OrthoDB" id="214771at2157"/>
<organism evidence="3 4">
    <name type="scientific">Halorientalis persicus</name>
    <dbReference type="NCBI Taxonomy" id="1367881"/>
    <lineage>
        <taxon>Archaea</taxon>
        <taxon>Methanobacteriati</taxon>
        <taxon>Methanobacteriota</taxon>
        <taxon>Stenosarchaea group</taxon>
        <taxon>Halobacteria</taxon>
        <taxon>Halobacteriales</taxon>
        <taxon>Haloarculaceae</taxon>
        <taxon>Halorientalis</taxon>
    </lineage>
</organism>
<evidence type="ECO:0000313" key="3">
    <source>
        <dbReference type="EMBL" id="SEO03133.1"/>
    </source>
</evidence>
<dbReference type="Proteomes" id="UP000198775">
    <property type="component" value="Unassembled WGS sequence"/>
</dbReference>